<proteinExistence type="predicted"/>
<dbReference type="OrthoDB" id="597758at2"/>
<dbReference type="Pfam" id="PF13505">
    <property type="entry name" value="OMP_b-brl"/>
    <property type="match status" value="1"/>
</dbReference>
<evidence type="ECO:0000259" key="2">
    <source>
        <dbReference type="Pfam" id="PF13505"/>
    </source>
</evidence>
<reference evidence="3" key="1">
    <citation type="submission" date="2008-06" db="EMBL/GenBank/DDBJ databases">
        <title>Complete sequence of Chlorobium phaeobacteroides BS1.</title>
        <authorList>
            <consortium name="US DOE Joint Genome Institute"/>
            <person name="Lucas S."/>
            <person name="Copeland A."/>
            <person name="Lapidus A."/>
            <person name="Glavina del Rio T."/>
            <person name="Dalin E."/>
            <person name="Tice H."/>
            <person name="Bruce D."/>
            <person name="Goodwin L."/>
            <person name="Pitluck S."/>
            <person name="Schmutz J."/>
            <person name="Larimer F."/>
            <person name="Land M."/>
            <person name="Hauser L."/>
            <person name="Kyrpides N."/>
            <person name="Ovchinnikova G."/>
            <person name="Li T."/>
            <person name="Liu Z."/>
            <person name="Zhao F."/>
            <person name="Overmann J."/>
            <person name="Bryant D.A."/>
            <person name="Richardson P."/>
        </authorList>
    </citation>
    <scope>NUCLEOTIDE SEQUENCE [LARGE SCALE GENOMIC DNA]</scope>
    <source>
        <strain evidence="3">BS1</strain>
    </source>
</reference>
<dbReference type="InterPro" id="IPR011250">
    <property type="entry name" value="OMP/PagP_B-barrel"/>
</dbReference>
<feature type="domain" description="Outer membrane protein beta-barrel" evidence="2">
    <location>
        <begin position="7"/>
        <end position="229"/>
    </location>
</feature>
<dbReference type="eggNOG" id="COG3637">
    <property type="taxonomic scope" value="Bacteria"/>
</dbReference>
<dbReference type="SUPFAM" id="SSF56925">
    <property type="entry name" value="OMPA-like"/>
    <property type="match status" value="1"/>
</dbReference>
<dbReference type="Gene3D" id="2.40.160.20">
    <property type="match status" value="1"/>
</dbReference>
<dbReference type="AlphaFoldDB" id="B3ELR8"/>
<organism evidence="3">
    <name type="scientific">Chlorobium phaeobacteroides (strain BS1)</name>
    <dbReference type="NCBI Taxonomy" id="331678"/>
    <lineage>
        <taxon>Bacteria</taxon>
        <taxon>Pseudomonadati</taxon>
        <taxon>Chlorobiota</taxon>
        <taxon>Chlorobiia</taxon>
        <taxon>Chlorobiales</taxon>
        <taxon>Chlorobiaceae</taxon>
        <taxon>Chlorobium/Pelodictyon group</taxon>
        <taxon>Chlorobium</taxon>
    </lineage>
</organism>
<dbReference type="KEGG" id="cpb:Cphamn1_0433"/>
<evidence type="ECO:0000313" key="3">
    <source>
        <dbReference type="EMBL" id="ACE03397.1"/>
    </source>
</evidence>
<dbReference type="InterPro" id="IPR027385">
    <property type="entry name" value="Beta-barrel_OMP"/>
</dbReference>
<dbReference type="HOGENOM" id="CLU_057473_3_1_10"/>
<name>B3ELR8_CHLPB</name>
<protein>
    <recommendedName>
        <fullName evidence="2">Outer membrane protein beta-barrel domain-containing protein</fullName>
    </recommendedName>
</protein>
<dbReference type="STRING" id="331678.Cphamn1_0433"/>
<gene>
    <name evidence="3" type="ordered locus">Cphamn1_0433</name>
</gene>
<keyword evidence="1" id="KW-0732">Signal</keyword>
<evidence type="ECO:0000256" key="1">
    <source>
        <dbReference type="ARBA" id="ARBA00022729"/>
    </source>
</evidence>
<accession>B3ELR8</accession>
<sequence>MKKVLSLLMVFMVTVAFTATGYSAEKYVSGNIGISWMNDSEINDIIGLTEAYDVDLDLGFSSGLTLLGAFGCDYGSYRLEGELGYQGNDVKSLGVTIPDYYGQNEDLSESVDLQGDITVLSLLVNGYYDIDLGGVELSPTVGVGVAQVSIDNVTGDMEEINEVEMDEIGLDISETTFAYQAGIGLGIPVADNIMLDARYRYFATTDFMMLLVNTNVTSHSALLGLRVGF</sequence>
<dbReference type="EMBL" id="CP001101">
    <property type="protein sequence ID" value="ACE03397.1"/>
    <property type="molecule type" value="Genomic_DNA"/>
</dbReference>